<dbReference type="SUPFAM" id="SSF52540">
    <property type="entry name" value="P-loop containing nucleoside triphosphate hydrolases"/>
    <property type="match status" value="1"/>
</dbReference>
<feature type="repeat" description="ANK" evidence="3">
    <location>
        <begin position="592"/>
        <end position="624"/>
    </location>
</feature>
<gene>
    <name evidence="5" type="ORF">N7509_002927</name>
</gene>
<dbReference type="Pfam" id="PF00023">
    <property type="entry name" value="Ank"/>
    <property type="match status" value="2"/>
</dbReference>
<dbReference type="Gene3D" id="3.40.50.300">
    <property type="entry name" value="P-loop containing nucleotide triphosphate hydrolases"/>
    <property type="match status" value="1"/>
</dbReference>
<dbReference type="PANTHER" id="PTHR24198:SF165">
    <property type="entry name" value="ANKYRIN REPEAT-CONTAINING PROTEIN-RELATED"/>
    <property type="match status" value="1"/>
</dbReference>
<sequence>MDSMSMSFGNALSSLQLGSNHGGTINFNSPVILKSLAFPQMLDRRDNIEQCHASTCEWILEMEEYKTWMGSRHGLLWVKGKPGAGKSTLMAFLYEKLEKFPENDQRGAIQLDFFFTARGTELQRTPLGMFRSLLNQIYASDETVRCAVREAYEKRCRLFGHNDEHKWPQKTLEELLTSAILTSANQKQVRVFVDALDETGAESAPQLAAYFHRLSTRAEKEKVSVQICISCRHYPIIASPQAVEICVEDHNRRDIATYIDDVLADMENEEDITETMKEELMKELTGRANGVFQWVHIMLPLLQQRVLDGDSLDEVSSWLNEVPADLEEVYTYILNNVIDERNRGQSFLLFQWLCFAERSLTLTEVRYALVAENTKILLSPKPWEKVEGFVDSDKRMKRKLKALSGGLVEVVSGQEKSDNSAWGFDGPLQLVQVVHQSVNDFLSNKGLELLHLSADKSSSLECDTAPFSKFQATLYRSCLVYFATSNTPRKLTKKQLIQSYPFLAYATENLFIHAEKSAESRIDVLNNEIDTLQRLFDRWLSIHRCFSEESTSQDTFPPLGTKLSHVAALYNLVDVIEWLASNSNDLGSEDSDGNTAFHFAARRGHITVAKILRQNGADCGVKNTKSGKTPLIEAAENGNLEFVEWLLTGGVNLDQAAHDEGSALHAASENGHHAVVTMLLEAGADVNTQGGLFGNALQAATYYGNIEAVQLLLDAGADVNARGGEYGNALQAAARQGNIKVVQLLLDTSANVNAQGGKYGNALQAAARHRNIKVVQILLDAHADVNAQGGRYGNALQASAFNGDTKVVQILLDAHADVNAQGGRYGNALQASAFNGDIKVVKILLDAGADVNSQCATYASALQIASFYGDIEIVQILLDAHADVNAQGGRYGSALQAAESGGRITIVQVLLTAGAREI</sequence>
<dbReference type="PROSITE" id="PS50088">
    <property type="entry name" value="ANK_REPEAT"/>
    <property type="match status" value="8"/>
</dbReference>
<dbReference type="InterPro" id="IPR027417">
    <property type="entry name" value="P-loop_NTPase"/>
</dbReference>
<dbReference type="OrthoDB" id="194358at2759"/>
<feature type="repeat" description="ANK" evidence="3">
    <location>
        <begin position="626"/>
        <end position="658"/>
    </location>
</feature>
<protein>
    <recommendedName>
        <fullName evidence="4">Nephrocystin 3-like N-terminal domain-containing protein</fullName>
    </recommendedName>
</protein>
<feature type="repeat" description="ANK" evidence="3">
    <location>
        <begin position="695"/>
        <end position="724"/>
    </location>
</feature>
<evidence type="ECO:0000256" key="3">
    <source>
        <dbReference type="PROSITE-ProRule" id="PRU00023"/>
    </source>
</evidence>
<dbReference type="PRINTS" id="PR01415">
    <property type="entry name" value="ANKYRIN"/>
</dbReference>
<keyword evidence="1" id="KW-0677">Repeat</keyword>
<dbReference type="Pfam" id="PF12796">
    <property type="entry name" value="Ank_2"/>
    <property type="match status" value="3"/>
</dbReference>
<reference evidence="5" key="1">
    <citation type="submission" date="2022-12" db="EMBL/GenBank/DDBJ databases">
        <authorList>
            <person name="Petersen C."/>
        </authorList>
    </citation>
    <scope>NUCLEOTIDE SEQUENCE</scope>
    <source>
        <strain evidence="5">IBT 29677</strain>
    </source>
</reference>
<dbReference type="RefSeq" id="XP_056493359.1">
    <property type="nucleotide sequence ID" value="XM_056627564.1"/>
</dbReference>
<evidence type="ECO:0000259" key="4">
    <source>
        <dbReference type="Pfam" id="PF24883"/>
    </source>
</evidence>
<dbReference type="InterPro" id="IPR036770">
    <property type="entry name" value="Ankyrin_rpt-contain_sf"/>
</dbReference>
<comment type="caution">
    <text evidence="5">The sequence shown here is derived from an EMBL/GenBank/DDBJ whole genome shotgun (WGS) entry which is preliminary data.</text>
</comment>
<feature type="repeat" description="ANK" evidence="3">
    <location>
        <begin position="758"/>
        <end position="790"/>
    </location>
</feature>
<evidence type="ECO:0000256" key="2">
    <source>
        <dbReference type="ARBA" id="ARBA00023043"/>
    </source>
</evidence>
<feature type="repeat" description="ANK" evidence="3">
    <location>
        <begin position="725"/>
        <end position="757"/>
    </location>
</feature>
<dbReference type="SMART" id="SM00248">
    <property type="entry name" value="ANK"/>
    <property type="match status" value="9"/>
</dbReference>
<dbReference type="GeneID" id="81366544"/>
<dbReference type="InterPro" id="IPR002110">
    <property type="entry name" value="Ankyrin_rpt"/>
</dbReference>
<dbReference type="EMBL" id="JAPZBU010000004">
    <property type="protein sequence ID" value="KAJ5409044.1"/>
    <property type="molecule type" value="Genomic_DNA"/>
</dbReference>
<dbReference type="PROSITE" id="PS50297">
    <property type="entry name" value="ANK_REP_REGION"/>
    <property type="match status" value="7"/>
</dbReference>
<keyword evidence="6" id="KW-1185">Reference proteome</keyword>
<dbReference type="Pfam" id="PF24883">
    <property type="entry name" value="NPHP3_N"/>
    <property type="match status" value="1"/>
</dbReference>
<feature type="domain" description="Nephrocystin 3-like N-terminal" evidence="4">
    <location>
        <begin position="55"/>
        <end position="232"/>
    </location>
</feature>
<dbReference type="Gene3D" id="1.25.40.20">
    <property type="entry name" value="Ankyrin repeat-containing domain"/>
    <property type="match status" value="3"/>
</dbReference>
<proteinExistence type="predicted"/>
<accession>A0A9W9W9Z1</accession>
<reference evidence="5" key="2">
    <citation type="journal article" date="2023" name="IMA Fungus">
        <title>Comparative genomic study of the Penicillium genus elucidates a diverse pangenome and 15 lateral gene transfer events.</title>
        <authorList>
            <person name="Petersen C."/>
            <person name="Sorensen T."/>
            <person name="Nielsen M.R."/>
            <person name="Sondergaard T.E."/>
            <person name="Sorensen J.L."/>
            <person name="Fitzpatrick D.A."/>
            <person name="Frisvad J.C."/>
            <person name="Nielsen K.L."/>
        </authorList>
    </citation>
    <scope>NUCLEOTIDE SEQUENCE</scope>
    <source>
        <strain evidence="5">IBT 29677</strain>
    </source>
</reference>
<feature type="repeat" description="ANK" evidence="3">
    <location>
        <begin position="857"/>
        <end position="889"/>
    </location>
</feature>
<dbReference type="Proteomes" id="UP001147747">
    <property type="component" value="Unassembled WGS sequence"/>
</dbReference>
<name>A0A9W9W9Z1_9EURO</name>
<evidence type="ECO:0000313" key="5">
    <source>
        <dbReference type="EMBL" id="KAJ5409044.1"/>
    </source>
</evidence>
<organism evidence="5 6">
    <name type="scientific">Penicillium cosmopolitanum</name>
    <dbReference type="NCBI Taxonomy" id="1131564"/>
    <lineage>
        <taxon>Eukaryota</taxon>
        <taxon>Fungi</taxon>
        <taxon>Dikarya</taxon>
        <taxon>Ascomycota</taxon>
        <taxon>Pezizomycotina</taxon>
        <taxon>Eurotiomycetes</taxon>
        <taxon>Eurotiomycetidae</taxon>
        <taxon>Eurotiales</taxon>
        <taxon>Aspergillaceae</taxon>
        <taxon>Penicillium</taxon>
    </lineage>
</organism>
<evidence type="ECO:0000256" key="1">
    <source>
        <dbReference type="ARBA" id="ARBA00022737"/>
    </source>
</evidence>
<keyword evidence="2 3" id="KW-0040">ANK repeat</keyword>
<feature type="repeat" description="ANK" evidence="3">
    <location>
        <begin position="824"/>
        <end position="856"/>
    </location>
</feature>
<dbReference type="InterPro" id="IPR056884">
    <property type="entry name" value="NPHP3-like_N"/>
</dbReference>
<dbReference type="SUPFAM" id="SSF48403">
    <property type="entry name" value="Ankyrin repeat"/>
    <property type="match status" value="1"/>
</dbReference>
<dbReference type="AlphaFoldDB" id="A0A9W9W9Z1"/>
<evidence type="ECO:0000313" key="6">
    <source>
        <dbReference type="Proteomes" id="UP001147747"/>
    </source>
</evidence>
<dbReference type="PANTHER" id="PTHR24198">
    <property type="entry name" value="ANKYRIN REPEAT AND PROTEIN KINASE DOMAIN-CONTAINING PROTEIN"/>
    <property type="match status" value="1"/>
</dbReference>
<feature type="repeat" description="ANK" evidence="3">
    <location>
        <begin position="659"/>
        <end position="691"/>
    </location>
</feature>